<evidence type="ECO:0000256" key="2">
    <source>
        <dbReference type="ARBA" id="ARBA00006288"/>
    </source>
</evidence>
<dbReference type="AlphaFoldDB" id="A0A1Y3BQW8"/>
<proteinExistence type="inferred from homology"/>
<dbReference type="InterPro" id="IPR002655">
    <property type="entry name" value="Acyl-CoA_oxidase_C"/>
</dbReference>
<comment type="pathway">
    <text evidence="1">Lipid metabolism.</text>
</comment>
<evidence type="ECO:0000313" key="8">
    <source>
        <dbReference type="EMBL" id="OTF83182.1"/>
    </source>
</evidence>
<dbReference type="GO" id="GO:0071949">
    <property type="term" value="F:FAD binding"/>
    <property type="evidence" value="ECO:0007669"/>
    <property type="project" value="InterPro"/>
</dbReference>
<accession>A0A1Y3BQW8</accession>
<evidence type="ECO:0000256" key="4">
    <source>
        <dbReference type="ARBA" id="ARBA00023002"/>
    </source>
</evidence>
<dbReference type="Gene3D" id="1.20.140.10">
    <property type="entry name" value="Butyryl-CoA Dehydrogenase, subunit A, domain 3"/>
    <property type="match status" value="1"/>
</dbReference>
<keyword evidence="5" id="KW-0443">Lipid metabolism</keyword>
<keyword evidence="3" id="KW-0276">Fatty acid metabolism</keyword>
<reference evidence="8 9" key="1">
    <citation type="submission" date="2017-03" db="EMBL/GenBank/DDBJ databases">
        <title>Genome Survey of Euroglyphus maynei.</title>
        <authorList>
            <person name="Arlian L.G."/>
            <person name="Morgan M.S."/>
            <person name="Rider S.D."/>
        </authorList>
    </citation>
    <scope>NUCLEOTIDE SEQUENCE [LARGE SCALE GENOMIC DNA]</scope>
    <source>
        <strain evidence="8">Arlian Lab</strain>
        <tissue evidence="8">Whole body</tissue>
    </source>
</reference>
<name>A0A1Y3BQW8_EURMA</name>
<dbReference type="PANTHER" id="PTHR10909">
    <property type="entry name" value="ELECTRON TRANSPORT OXIDOREDUCTASE"/>
    <property type="match status" value="1"/>
</dbReference>
<comment type="similarity">
    <text evidence="2">Belongs to the acyl-CoA oxidase family.</text>
</comment>
<gene>
    <name evidence="8" type="ORF">BLA29_008723</name>
</gene>
<dbReference type="GO" id="GO:0016402">
    <property type="term" value="F:pristanoyl-CoA oxidase activity"/>
    <property type="evidence" value="ECO:0007669"/>
    <property type="project" value="TreeGrafter"/>
</dbReference>
<dbReference type="Proteomes" id="UP000194236">
    <property type="component" value="Unassembled WGS sequence"/>
</dbReference>
<organism evidence="8 9">
    <name type="scientific">Euroglyphus maynei</name>
    <name type="common">Mayne's house dust mite</name>
    <dbReference type="NCBI Taxonomy" id="6958"/>
    <lineage>
        <taxon>Eukaryota</taxon>
        <taxon>Metazoa</taxon>
        <taxon>Ecdysozoa</taxon>
        <taxon>Arthropoda</taxon>
        <taxon>Chelicerata</taxon>
        <taxon>Arachnida</taxon>
        <taxon>Acari</taxon>
        <taxon>Acariformes</taxon>
        <taxon>Sarcoptiformes</taxon>
        <taxon>Astigmata</taxon>
        <taxon>Psoroptidia</taxon>
        <taxon>Analgoidea</taxon>
        <taxon>Pyroglyphidae</taxon>
        <taxon>Pyroglyphinae</taxon>
        <taxon>Euroglyphus</taxon>
    </lineage>
</organism>
<evidence type="ECO:0000256" key="1">
    <source>
        <dbReference type="ARBA" id="ARBA00005189"/>
    </source>
</evidence>
<evidence type="ECO:0000259" key="7">
    <source>
        <dbReference type="Pfam" id="PF01756"/>
    </source>
</evidence>
<dbReference type="GO" id="GO:0005777">
    <property type="term" value="C:peroxisome"/>
    <property type="evidence" value="ECO:0007669"/>
    <property type="project" value="InterPro"/>
</dbReference>
<sequence>MLQELADDVPFAIRKVLTRMGILYGLWSLDSHSSTLYESGYFNGPDANRSIRTKILQLCELIKPDAVSIVDAIAPPDFIINSVLGYADGDIYRHIYQAMTMNKKTFERVDWWRDFTDTKPAVSSLEPVNDQHSLDENTEQNAKL</sequence>
<comment type="caution">
    <text evidence="8">The sequence shown here is derived from an EMBL/GenBank/DDBJ whole genome shotgun (WGS) entry which is preliminary data.</text>
</comment>
<dbReference type="PANTHER" id="PTHR10909:SF390">
    <property type="entry name" value="PEROXISOMAL ACYL-COENZYME A OXIDASE 3"/>
    <property type="match status" value="1"/>
</dbReference>
<evidence type="ECO:0000256" key="5">
    <source>
        <dbReference type="ARBA" id="ARBA00023098"/>
    </source>
</evidence>
<dbReference type="GO" id="GO:0005504">
    <property type="term" value="F:fatty acid binding"/>
    <property type="evidence" value="ECO:0007669"/>
    <property type="project" value="TreeGrafter"/>
</dbReference>
<evidence type="ECO:0000256" key="3">
    <source>
        <dbReference type="ARBA" id="ARBA00022832"/>
    </source>
</evidence>
<dbReference type="SUPFAM" id="SSF47203">
    <property type="entry name" value="Acyl-CoA dehydrogenase C-terminal domain-like"/>
    <property type="match status" value="1"/>
</dbReference>
<dbReference type="Pfam" id="PF01756">
    <property type="entry name" value="ACOX"/>
    <property type="match status" value="1"/>
</dbReference>
<feature type="domain" description="Acyl-CoA oxidase C-terminal" evidence="7">
    <location>
        <begin position="4"/>
        <end position="116"/>
    </location>
</feature>
<dbReference type="EMBL" id="MUJZ01004753">
    <property type="protein sequence ID" value="OTF83182.1"/>
    <property type="molecule type" value="Genomic_DNA"/>
</dbReference>
<dbReference type="FunFam" id="1.20.140.10:FF:000007">
    <property type="entry name" value="Acyl-coenzyme A oxidase"/>
    <property type="match status" value="1"/>
</dbReference>
<dbReference type="GO" id="GO:0055088">
    <property type="term" value="P:lipid homeostasis"/>
    <property type="evidence" value="ECO:0007669"/>
    <property type="project" value="TreeGrafter"/>
</dbReference>
<dbReference type="InterPro" id="IPR036250">
    <property type="entry name" value="AcylCo_DH-like_C"/>
</dbReference>
<evidence type="ECO:0000256" key="6">
    <source>
        <dbReference type="SAM" id="MobiDB-lite"/>
    </source>
</evidence>
<feature type="region of interest" description="Disordered" evidence="6">
    <location>
        <begin position="123"/>
        <end position="144"/>
    </location>
</feature>
<keyword evidence="4" id="KW-0560">Oxidoreductase</keyword>
<protein>
    <submittedName>
        <fullName evidence="8">Acyl-Coenzyme A oxidase-like protein</fullName>
    </submittedName>
</protein>
<evidence type="ECO:0000313" key="9">
    <source>
        <dbReference type="Proteomes" id="UP000194236"/>
    </source>
</evidence>
<dbReference type="InterPro" id="IPR012258">
    <property type="entry name" value="Acyl-CoA_oxidase"/>
</dbReference>
<keyword evidence="9" id="KW-1185">Reference proteome</keyword>
<dbReference type="GO" id="GO:0033540">
    <property type="term" value="P:fatty acid beta-oxidation using acyl-CoA oxidase"/>
    <property type="evidence" value="ECO:0007669"/>
    <property type="project" value="TreeGrafter"/>
</dbReference>
<dbReference type="OrthoDB" id="538336at2759"/>